<dbReference type="GO" id="GO:0009062">
    <property type="term" value="P:fatty acid catabolic process"/>
    <property type="evidence" value="ECO:0007669"/>
    <property type="project" value="TreeGrafter"/>
</dbReference>
<reference evidence="5 6" key="1">
    <citation type="submission" date="2016-07" db="EMBL/GenBank/DDBJ databases">
        <title>Pervasive Adenine N6-methylation of Active Genes in Fungi.</title>
        <authorList>
            <consortium name="DOE Joint Genome Institute"/>
            <person name="Mondo S.J."/>
            <person name="Dannebaum R.O."/>
            <person name="Kuo R.C."/>
            <person name="Labutti K."/>
            <person name="Haridas S."/>
            <person name="Kuo A."/>
            <person name="Salamov A."/>
            <person name="Ahrendt S.R."/>
            <person name="Lipzen A."/>
            <person name="Sullivan W."/>
            <person name="Andreopoulos W.B."/>
            <person name="Clum A."/>
            <person name="Lindquist E."/>
            <person name="Daum C."/>
            <person name="Ramamoorthy G.K."/>
            <person name="Gryganskyi A."/>
            <person name="Culley D."/>
            <person name="Magnuson J.K."/>
            <person name="James T.Y."/>
            <person name="O'Malley M.A."/>
            <person name="Stajich J.E."/>
            <person name="Spatafora J.W."/>
            <person name="Visel A."/>
            <person name="Grigoriev I.V."/>
        </authorList>
    </citation>
    <scope>NUCLEOTIDE SEQUENCE [LARGE SCALE GENOMIC DNA]</scope>
    <source>
        <strain evidence="5 6">CBS 115471</strain>
    </source>
</reference>
<dbReference type="PANTHER" id="PTHR11066">
    <property type="entry name" value="ACYL-COA THIOESTERASE"/>
    <property type="match status" value="1"/>
</dbReference>
<dbReference type="Pfam" id="PF20789">
    <property type="entry name" value="4HBT_3C"/>
    <property type="match status" value="1"/>
</dbReference>
<dbReference type="GO" id="GO:0006637">
    <property type="term" value="P:acyl-CoA metabolic process"/>
    <property type="evidence" value="ECO:0007669"/>
    <property type="project" value="InterPro"/>
</dbReference>
<dbReference type="InterPro" id="IPR042171">
    <property type="entry name" value="Acyl-CoA_hotdog"/>
</dbReference>
<dbReference type="CDD" id="cd03444">
    <property type="entry name" value="Thioesterase_II_repeat1"/>
    <property type="match status" value="1"/>
</dbReference>
<evidence type="ECO:0000259" key="3">
    <source>
        <dbReference type="Pfam" id="PF13622"/>
    </source>
</evidence>
<sequence length="328" mass="36112">MAPPSSFAEALAFKPTSGGGHKFETAHPPEKMGNAANIAYGGFALAAAVKGAYLSLPESPRYHLYSIVGNFLGPAFTDRPLRCTTKTVRQTRTFATRLVEVSQTQDNGQERACLIALADFQVKEAPMLEYSAPPSTQYSSYHNLPELRVHRQTMVETGKIPQALADAHEKSFNVQARLFEVRLCPEGISSQNLLGMIKGVETTQDKLPLTEKSTAEWARCRTALPTPADQAACLAFYMDGAISFAPLTFSKRWLDDSAACSSLDFALRVFQSGVRMEEWHFKELKTKVGAEGRTYGEAVLWDENGRAVASMTQQSILRPRKGERAVKL</sequence>
<evidence type="ECO:0000256" key="2">
    <source>
        <dbReference type="ARBA" id="ARBA00022801"/>
    </source>
</evidence>
<dbReference type="PANTHER" id="PTHR11066:SF35">
    <property type="entry name" value="ACYL-COA THIOESTERASE II"/>
    <property type="match status" value="1"/>
</dbReference>
<dbReference type="EMBL" id="MCFA01000047">
    <property type="protein sequence ID" value="ORY12889.1"/>
    <property type="molecule type" value="Genomic_DNA"/>
</dbReference>
<dbReference type="InterPro" id="IPR049449">
    <property type="entry name" value="TesB_ACOT8-like_N"/>
</dbReference>
<feature type="domain" description="Acyl-CoA thioesterase-like N-terminal HotDog" evidence="3">
    <location>
        <begin position="29"/>
        <end position="121"/>
    </location>
</feature>
<accession>A0A1Y1ZRJ6</accession>
<dbReference type="Proteomes" id="UP000193144">
    <property type="component" value="Unassembled WGS sequence"/>
</dbReference>
<feature type="domain" description="Acyl-CoA thioesterase-like C-terminal" evidence="4">
    <location>
        <begin position="205"/>
        <end position="316"/>
    </location>
</feature>
<gene>
    <name evidence="5" type="ORF">BCR34DRAFT_586966</name>
</gene>
<dbReference type="GO" id="GO:0005782">
    <property type="term" value="C:peroxisomal matrix"/>
    <property type="evidence" value="ECO:0007669"/>
    <property type="project" value="UniProtKB-SubCell"/>
</dbReference>
<evidence type="ECO:0000256" key="1">
    <source>
        <dbReference type="ARBA" id="ARBA00006538"/>
    </source>
</evidence>
<evidence type="ECO:0000313" key="6">
    <source>
        <dbReference type="Proteomes" id="UP000193144"/>
    </source>
</evidence>
<dbReference type="CDD" id="cd03445">
    <property type="entry name" value="Thioesterase_II_repeat2"/>
    <property type="match status" value="1"/>
</dbReference>
<dbReference type="Gene3D" id="2.40.160.210">
    <property type="entry name" value="Acyl-CoA thioesterase, double hotdog domain"/>
    <property type="match status" value="1"/>
</dbReference>
<proteinExistence type="inferred from homology"/>
<organism evidence="5 6">
    <name type="scientific">Clohesyomyces aquaticus</name>
    <dbReference type="NCBI Taxonomy" id="1231657"/>
    <lineage>
        <taxon>Eukaryota</taxon>
        <taxon>Fungi</taxon>
        <taxon>Dikarya</taxon>
        <taxon>Ascomycota</taxon>
        <taxon>Pezizomycotina</taxon>
        <taxon>Dothideomycetes</taxon>
        <taxon>Pleosporomycetidae</taxon>
        <taxon>Pleosporales</taxon>
        <taxon>Lindgomycetaceae</taxon>
        <taxon>Clohesyomyces</taxon>
    </lineage>
</organism>
<keyword evidence="6" id="KW-1185">Reference proteome</keyword>
<dbReference type="AlphaFoldDB" id="A0A1Y1ZRJ6"/>
<comment type="caution">
    <text evidence="5">The sequence shown here is derived from an EMBL/GenBank/DDBJ whole genome shotgun (WGS) entry which is preliminary data.</text>
</comment>
<dbReference type="STRING" id="1231657.A0A1Y1ZRJ6"/>
<protein>
    <submittedName>
        <fullName evidence="5">Thioesterase-like superfamily-domain-containing protein</fullName>
    </submittedName>
</protein>
<comment type="similarity">
    <text evidence="1">Belongs to the C/M/P thioester hydrolase family.</text>
</comment>
<dbReference type="Pfam" id="PF13622">
    <property type="entry name" value="4HBT_3"/>
    <property type="match status" value="1"/>
</dbReference>
<dbReference type="SUPFAM" id="SSF54637">
    <property type="entry name" value="Thioesterase/thiol ester dehydrase-isomerase"/>
    <property type="match status" value="2"/>
</dbReference>
<evidence type="ECO:0000259" key="4">
    <source>
        <dbReference type="Pfam" id="PF20789"/>
    </source>
</evidence>
<evidence type="ECO:0000313" key="5">
    <source>
        <dbReference type="EMBL" id="ORY12889.1"/>
    </source>
</evidence>
<dbReference type="InterPro" id="IPR029069">
    <property type="entry name" value="HotDog_dom_sf"/>
</dbReference>
<dbReference type="OrthoDB" id="68328at2759"/>
<dbReference type="InterPro" id="IPR049450">
    <property type="entry name" value="ACOT8-like_C"/>
</dbReference>
<name>A0A1Y1ZRJ6_9PLEO</name>
<keyword evidence="2" id="KW-0378">Hydrolase</keyword>
<dbReference type="InterPro" id="IPR003703">
    <property type="entry name" value="Acyl_CoA_thio"/>
</dbReference>
<dbReference type="GO" id="GO:0047617">
    <property type="term" value="F:fatty acyl-CoA hydrolase activity"/>
    <property type="evidence" value="ECO:0007669"/>
    <property type="project" value="InterPro"/>
</dbReference>